<evidence type="ECO:0000256" key="5">
    <source>
        <dbReference type="ARBA" id="ARBA00022747"/>
    </source>
</evidence>
<comment type="similarity">
    <text evidence="7 8">Belongs to the class I-like SAM-binding methyltransferase superfamily. C5-methyltransferase family.</text>
</comment>
<dbReference type="PANTHER" id="PTHR10629">
    <property type="entry name" value="CYTOSINE-SPECIFIC METHYLTRANSFERASE"/>
    <property type="match status" value="1"/>
</dbReference>
<dbReference type="NCBIfam" id="TIGR00675">
    <property type="entry name" value="dcm"/>
    <property type="match status" value="1"/>
</dbReference>
<dbReference type="Gene3D" id="3.90.120.10">
    <property type="entry name" value="DNA Methylase, subunit A, domain 2"/>
    <property type="match status" value="1"/>
</dbReference>
<dbReference type="InterPro" id="IPR001525">
    <property type="entry name" value="C5_MeTfrase"/>
</dbReference>
<keyword evidence="4 7" id="KW-0949">S-adenosyl-L-methionine</keyword>
<dbReference type="GO" id="GO:0032259">
    <property type="term" value="P:methylation"/>
    <property type="evidence" value="ECO:0007669"/>
    <property type="project" value="UniProtKB-KW"/>
</dbReference>
<evidence type="ECO:0000256" key="8">
    <source>
        <dbReference type="RuleBase" id="RU000416"/>
    </source>
</evidence>
<keyword evidence="10" id="KW-1185">Reference proteome</keyword>
<dbReference type="Proteomes" id="UP001529180">
    <property type="component" value="Unassembled WGS sequence"/>
</dbReference>
<sequence>MAANTKMLQSPTACPPVPYQTSQPEFALPTIISLFCGAGGLDYGFKQAGFKIAVAFDAFEAAIETHKQNFPECNAQVQDFTKVAPKDIVAEIKRTIPSHASVAIIGGPPCQGFSRANTKSSADDPRNKLAKIYLKIIDEIKKNYNVHFVLLENVPGIKDQKHKKNFSYIENKLKRIGRVIFNDILNSSKFGTPQNRERVLLVSADKDLKLNKLKPEESKQMFTVRDAIFGLPEPTYFHRNADPRTFAEHPNHWTMQPKSKKFTQSAETASNGRSFRKLDWDKPSPTVAYGNREIHVHPSGHRRLSIYEAMLLQGFPETFRISGTLSQQVEQVSNAVPPPMAKSVAIALRTTLLERDNAKHT</sequence>
<evidence type="ECO:0000256" key="4">
    <source>
        <dbReference type="ARBA" id="ARBA00022691"/>
    </source>
</evidence>
<keyword evidence="5" id="KW-0680">Restriction system</keyword>
<keyword evidence="3 7" id="KW-0808">Transferase</keyword>
<reference evidence="9 10" key="1">
    <citation type="submission" date="2023-03" db="EMBL/GenBank/DDBJ databases">
        <title>Strain FZY0004 represents a novel species in the genus Thalassospira isolated from seawater.</title>
        <authorList>
            <person name="Fu Z.-Y."/>
        </authorList>
    </citation>
    <scope>NUCLEOTIDE SEQUENCE [LARGE SCALE GENOMIC DNA]</scope>
    <source>
        <strain evidence="9 10">FZY0004</strain>
    </source>
</reference>
<evidence type="ECO:0000313" key="9">
    <source>
        <dbReference type="EMBL" id="MDG4718179.1"/>
    </source>
</evidence>
<feature type="active site" evidence="7">
    <location>
        <position position="110"/>
    </location>
</feature>
<dbReference type="Gene3D" id="3.40.50.150">
    <property type="entry name" value="Vaccinia Virus protein VP39"/>
    <property type="match status" value="1"/>
</dbReference>
<dbReference type="PRINTS" id="PR00105">
    <property type="entry name" value="C5METTRFRASE"/>
</dbReference>
<dbReference type="RefSeq" id="WP_220151705.1">
    <property type="nucleotide sequence ID" value="NZ_JARSBO010000002.1"/>
</dbReference>
<dbReference type="EMBL" id="JARSBO010000002">
    <property type="protein sequence ID" value="MDG4718179.1"/>
    <property type="molecule type" value="Genomic_DNA"/>
</dbReference>
<keyword evidence="2 7" id="KW-0489">Methyltransferase</keyword>
<evidence type="ECO:0000256" key="7">
    <source>
        <dbReference type="PROSITE-ProRule" id="PRU01016"/>
    </source>
</evidence>
<protein>
    <recommendedName>
        <fullName evidence="1">DNA (cytosine-5-)-methyltransferase</fullName>
        <ecNumber evidence="1">2.1.1.37</ecNumber>
    </recommendedName>
</protein>
<evidence type="ECO:0000256" key="2">
    <source>
        <dbReference type="ARBA" id="ARBA00022603"/>
    </source>
</evidence>
<dbReference type="EC" id="2.1.1.37" evidence="1"/>
<dbReference type="InterPro" id="IPR029063">
    <property type="entry name" value="SAM-dependent_MTases_sf"/>
</dbReference>
<gene>
    <name evidence="9" type="ORF">P7680_04170</name>
</gene>
<dbReference type="PROSITE" id="PS51679">
    <property type="entry name" value="SAM_MT_C5"/>
    <property type="match status" value="1"/>
</dbReference>
<name>A0ABT6G804_9PROT</name>
<comment type="catalytic activity">
    <reaction evidence="6">
        <text>a 2'-deoxycytidine in DNA + S-adenosyl-L-methionine = a 5-methyl-2'-deoxycytidine in DNA + S-adenosyl-L-homocysteine + H(+)</text>
        <dbReference type="Rhea" id="RHEA:13681"/>
        <dbReference type="Rhea" id="RHEA-COMP:11369"/>
        <dbReference type="Rhea" id="RHEA-COMP:11370"/>
        <dbReference type="ChEBI" id="CHEBI:15378"/>
        <dbReference type="ChEBI" id="CHEBI:57856"/>
        <dbReference type="ChEBI" id="CHEBI:59789"/>
        <dbReference type="ChEBI" id="CHEBI:85452"/>
        <dbReference type="ChEBI" id="CHEBI:85454"/>
        <dbReference type="EC" id="2.1.1.37"/>
    </reaction>
</comment>
<dbReference type="PANTHER" id="PTHR10629:SF52">
    <property type="entry name" value="DNA (CYTOSINE-5)-METHYLTRANSFERASE 1"/>
    <property type="match status" value="1"/>
</dbReference>
<dbReference type="Pfam" id="PF00145">
    <property type="entry name" value="DNA_methylase"/>
    <property type="match status" value="1"/>
</dbReference>
<evidence type="ECO:0000313" key="10">
    <source>
        <dbReference type="Proteomes" id="UP001529180"/>
    </source>
</evidence>
<dbReference type="InterPro" id="IPR050390">
    <property type="entry name" value="C5-Methyltransferase"/>
</dbReference>
<evidence type="ECO:0000256" key="3">
    <source>
        <dbReference type="ARBA" id="ARBA00022679"/>
    </source>
</evidence>
<comment type="caution">
    <text evidence="9">The sequence shown here is derived from an EMBL/GenBank/DDBJ whole genome shotgun (WGS) entry which is preliminary data.</text>
</comment>
<organism evidence="9 10">
    <name type="scientific">Thalassospira aquimaris</name>
    <dbReference type="NCBI Taxonomy" id="3037796"/>
    <lineage>
        <taxon>Bacteria</taxon>
        <taxon>Pseudomonadati</taxon>
        <taxon>Pseudomonadota</taxon>
        <taxon>Alphaproteobacteria</taxon>
        <taxon>Rhodospirillales</taxon>
        <taxon>Thalassospiraceae</taxon>
        <taxon>Thalassospira</taxon>
    </lineage>
</organism>
<proteinExistence type="inferred from homology"/>
<dbReference type="SUPFAM" id="SSF53335">
    <property type="entry name" value="S-adenosyl-L-methionine-dependent methyltransferases"/>
    <property type="match status" value="1"/>
</dbReference>
<evidence type="ECO:0000256" key="6">
    <source>
        <dbReference type="ARBA" id="ARBA00047422"/>
    </source>
</evidence>
<accession>A0ABT6G804</accession>
<dbReference type="GO" id="GO:0003886">
    <property type="term" value="F:DNA (cytosine-5-)-methyltransferase activity"/>
    <property type="evidence" value="ECO:0007669"/>
    <property type="project" value="UniProtKB-EC"/>
</dbReference>
<evidence type="ECO:0000256" key="1">
    <source>
        <dbReference type="ARBA" id="ARBA00011975"/>
    </source>
</evidence>